<proteinExistence type="predicted"/>
<protein>
    <submittedName>
        <fullName evidence="1">Uncharacterized protein</fullName>
    </submittedName>
</protein>
<reference evidence="1" key="3">
    <citation type="submission" date="2023-03" db="UniProtKB">
        <authorList>
            <consortium name="EnsemblPlants"/>
        </authorList>
    </citation>
    <scope>IDENTIFICATION</scope>
    <source>
        <strain evidence="1">cv. Chiifu-401-42</strain>
    </source>
</reference>
<name>M4D4T6_BRACM</name>
<sequence>MKFGESAARIKGSDGFVAGFVGGAIEFHERCEDYGSYGNRGVSRDDANKTMQRDPLVTRNDKATAERLDSVEKQIATIGEDSSAVMGIVTVPVFPDVDLRQWISWMEHYFARKGLTDFEKLHMAYGFIVDEAERYISGIDSLRPIRSWKHMKETLLWQFGADDDPEKIRMKASYDRGQKAFLEWEADKRRHSRLCSGDNGDITFTDESTSHNAIVHETGVVRNCSLSDLIQPALDSETVHERDMVIQTVPAAEVSVQSDTILEKDVFAETGHEDELSTEKEAEQVSKSLCIAAQEEKLVAEMSLDGPDMVKLMALATVDGVSVSSSDWHVSRSEAAQEAEVELKPASLQEMEHQAGVKLEISANSCVEQFDSSLETVSNFSLVEEKLTDRMNSSKKSVHETGLVSNDCLVPDCSSPAIMLQRASRSESQKEAVVLVTDDTLIPLEQNMDSLQEQLVQQIYSPPPVFKESDSVKFLGGTVIIDAENVENACVCRLCGQRLRRVPSKKRERKCLKTRKFKYKLLNLMRIMLQMDSNQVIDEKDQKKLLTVTMRQDSKYVIQLLLGVLKYHVKHKWRVKHFKPVSDSEGCVDQLADENDATEFVLGRRMLAQKNVKVLRKQDTSWLYERFWKYDARSLIQFLLGDVNFHLKHKWRFKWFRPVSVLACVLEHAVAEKISAVSDVKKRIMSMRDHNRFSLFLEHRGVEWRWGCSDLTMSVADTRPEWQRSLIIFFCVSLRASLISRARVYKRILKWLWRLKVLIVWFSTVTGYYIFEISVGKHKETTAPSTLWWIQVVNLQLHKERRAVLLMSIRRYRLQVWVQQKLKWKRNYKTWMFKYKERMKQVHALLLHIEWCLWSSSYFLWHRWRSKGNSTCSSEMAGLVENQKNKETGRLIQGVYTCCAHVLWSGWHVHRDSKVMQQRWRSKLPKSWMFKYREKVHVLSLANC</sequence>
<dbReference type="InParanoid" id="M4D4T6"/>
<evidence type="ECO:0000313" key="2">
    <source>
        <dbReference type="Proteomes" id="UP000011750"/>
    </source>
</evidence>
<reference evidence="1 2" key="2">
    <citation type="journal article" date="2018" name="Hortic Res">
        <title>Improved Brassica rapa reference genome by single-molecule sequencing and chromosome conformation capture technologies.</title>
        <authorList>
            <person name="Zhang L."/>
            <person name="Cai X."/>
            <person name="Wu J."/>
            <person name="Liu M."/>
            <person name="Grob S."/>
            <person name="Cheng F."/>
            <person name="Liang J."/>
            <person name="Cai C."/>
            <person name="Liu Z."/>
            <person name="Liu B."/>
            <person name="Wang F."/>
            <person name="Li S."/>
            <person name="Liu F."/>
            <person name="Li X."/>
            <person name="Cheng L."/>
            <person name="Yang W."/>
            <person name="Li M.H."/>
            <person name="Grossniklaus U."/>
            <person name="Zheng H."/>
            <person name="Wang X."/>
        </authorList>
    </citation>
    <scope>NUCLEOTIDE SEQUENCE [LARGE SCALE GENOMIC DNA]</scope>
    <source>
        <strain evidence="1 2">cv. Chiifu-401-42</strain>
    </source>
</reference>
<organism evidence="1 2">
    <name type="scientific">Brassica campestris</name>
    <name type="common">Field mustard</name>
    <dbReference type="NCBI Taxonomy" id="3711"/>
    <lineage>
        <taxon>Eukaryota</taxon>
        <taxon>Viridiplantae</taxon>
        <taxon>Streptophyta</taxon>
        <taxon>Embryophyta</taxon>
        <taxon>Tracheophyta</taxon>
        <taxon>Spermatophyta</taxon>
        <taxon>Magnoliopsida</taxon>
        <taxon>eudicotyledons</taxon>
        <taxon>Gunneridae</taxon>
        <taxon>Pentapetalae</taxon>
        <taxon>rosids</taxon>
        <taxon>malvids</taxon>
        <taxon>Brassicales</taxon>
        <taxon>Brassicaceae</taxon>
        <taxon>Brassiceae</taxon>
        <taxon>Brassica</taxon>
    </lineage>
</organism>
<accession>M4D4T6</accession>
<keyword evidence="2" id="KW-1185">Reference proteome</keyword>
<evidence type="ECO:0000313" key="1">
    <source>
        <dbReference type="EnsemblPlants" id="Bra011491.1-P"/>
    </source>
</evidence>
<dbReference type="Proteomes" id="UP000011750">
    <property type="component" value="Chromosome A01"/>
</dbReference>
<dbReference type="AlphaFoldDB" id="M4D4T6"/>
<dbReference type="EnsemblPlants" id="Bra011491.1">
    <property type="protein sequence ID" value="Bra011491.1-P"/>
    <property type="gene ID" value="Bra011491"/>
</dbReference>
<dbReference type="HOGENOM" id="CLU_311325_0_0_1"/>
<reference evidence="1 2" key="1">
    <citation type="journal article" date="2011" name="Nat. Genet.">
        <title>The genome of the mesopolyploid crop species Brassica rapa.</title>
        <authorList>
            <consortium name="Brassica rapa Genome Sequencing Project Consortium"/>
            <person name="Wang X."/>
            <person name="Wang H."/>
            <person name="Wang J."/>
            <person name="Sun R."/>
            <person name="Wu J."/>
            <person name="Liu S."/>
            <person name="Bai Y."/>
            <person name="Mun J.H."/>
            <person name="Bancroft I."/>
            <person name="Cheng F."/>
            <person name="Huang S."/>
            <person name="Li X."/>
            <person name="Hua W."/>
            <person name="Wang J."/>
            <person name="Wang X."/>
            <person name="Freeling M."/>
            <person name="Pires J.C."/>
            <person name="Paterson A.H."/>
            <person name="Chalhoub B."/>
            <person name="Wang B."/>
            <person name="Hayward A."/>
            <person name="Sharpe A.G."/>
            <person name="Park B.S."/>
            <person name="Weisshaar B."/>
            <person name="Liu B."/>
            <person name="Li B."/>
            <person name="Liu B."/>
            <person name="Tong C."/>
            <person name="Song C."/>
            <person name="Duran C."/>
            <person name="Peng C."/>
            <person name="Geng C."/>
            <person name="Koh C."/>
            <person name="Lin C."/>
            <person name="Edwards D."/>
            <person name="Mu D."/>
            <person name="Shen D."/>
            <person name="Soumpourou E."/>
            <person name="Li F."/>
            <person name="Fraser F."/>
            <person name="Conant G."/>
            <person name="Lassalle G."/>
            <person name="King G.J."/>
            <person name="Bonnema G."/>
            <person name="Tang H."/>
            <person name="Wang H."/>
            <person name="Belcram H."/>
            <person name="Zhou H."/>
            <person name="Hirakawa H."/>
            <person name="Abe H."/>
            <person name="Guo H."/>
            <person name="Wang H."/>
            <person name="Jin H."/>
            <person name="Parkin I.A."/>
            <person name="Batley J."/>
            <person name="Kim J.S."/>
            <person name="Just J."/>
            <person name="Li J."/>
            <person name="Xu J."/>
            <person name="Deng J."/>
            <person name="Kim J.A."/>
            <person name="Li J."/>
            <person name="Yu J."/>
            <person name="Meng J."/>
            <person name="Wang J."/>
            <person name="Min J."/>
            <person name="Poulain J."/>
            <person name="Wang J."/>
            <person name="Hatakeyama K."/>
            <person name="Wu K."/>
            <person name="Wang L."/>
            <person name="Fang L."/>
            <person name="Trick M."/>
            <person name="Links M.G."/>
            <person name="Zhao M."/>
            <person name="Jin M."/>
            <person name="Ramchiary N."/>
            <person name="Drou N."/>
            <person name="Berkman P.J."/>
            <person name="Cai Q."/>
            <person name="Huang Q."/>
            <person name="Li R."/>
            <person name="Tabata S."/>
            <person name="Cheng S."/>
            <person name="Zhang S."/>
            <person name="Zhang S."/>
            <person name="Huang S."/>
            <person name="Sato S."/>
            <person name="Sun S."/>
            <person name="Kwon S.J."/>
            <person name="Choi S.R."/>
            <person name="Lee T.H."/>
            <person name="Fan W."/>
            <person name="Zhao X."/>
            <person name="Tan X."/>
            <person name="Xu X."/>
            <person name="Wang Y."/>
            <person name="Qiu Y."/>
            <person name="Yin Y."/>
            <person name="Li Y."/>
            <person name="Du Y."/>
            <person name="Liao Y."/>
            <person name="Lim Y."/>
            <person name="Narusaka Y."/>
            <person name="Wang Y."/>
            <person name="Wang Z."/>
            <person name="Li Z."/>
            <person name="Wang Z."/>
            <person name="Xiong Z."/>
            <person name="Zhang Z."/>
        </authorList>
    </citation>
    <scope>NUCLEOTIDE SEQUENCE [LARGE SCALE GENOMIC DNA]</scope>
    <source>
        <strain evidence="1 2">cv. Chiifu-401-42</strain>
    </source>
</reference>
<dbReference type="Gramene" id="Bra011491.1">
    <property type="protein sequence ID" value="Bra011491.1-P"/>
    <property type="gene ID" value="Bra011491"/>
</dbReference>